<gene>
    <name evidence="1" type="ORF">ARTV_3270</name>
</gene>
<protein>
    <submittedName>
        <fullName evidence="1">Uncharacterized protein</fullName>
    </submittedName>
</protein>
<organism evidence="1">
    <name type="scientific">Arsenophonus endosymbiont of Trialeurodes vaporariorum</name>
    <dbReference type="NCBI Taxonomy" id="235567"/>
    <lineage>
        <taxon>Bacteria</taxon>
        <taxon>Pseudomonadati</taxon>
        <taxon>Pseudomonadota</taxon>
        <taxon>Gammaproteobacteria</taxon>
        <taxon>Enterobacterales</taxon>
        <taxon>Morganellaceae</taxon>
        <taxon>Arsenophonus</taxon>
    </lineage>
</organism>
<dbReference type="AlphaFoldDB" id="A0A3B0MMY5"/>
<proteinExistence type="predicted"/>
<evidence type="ECO:0000313" key="1">
    <source>
        <dbReference type="EMBL" id="SSW96694.1"/>
    </source>
</evidence>
<accession>A0A3B0MMY5</accession>
<dbReference type="EMBL" id="UFQR01000089">
    <property type="protein sequence ID" value="SSW96694.1"/>
    <property type="molecule type" value="Genomic_DNA"/>
</dbReference>
<name>A0A3B0MMY5_9GAMM</name>
<reference evidence="1" key="1">
    <citation type="submission" date="2018-04" db="EMBL/GenBank/DDBJ databases">
        <authorList>
            <person name="Go L.Y."/>
            <person name="Mitchell J.A."/>
        </authorList>
    </citation>
    <scope>NUCLEOTIDE SEQUENCE</scope>
    <source>
        <strain evidence="1">ARTV</strain>
    </source>
</reference>
<sequence>MDRVKLPKFWNILHPCEGRNYYGMEGNLPSLMSNAAISIMHLEAFFEFRSGFSELGIGCPKNDWT</sequence>